<dbReference type="PANTHER" id="PTHR19277">
    <property type="entry name" value="PENTRAXIN"/>
    <property type="match status" value="1"/>
</dbReference>
<keyword evidence="4" id="KW-0106">Calcium</keyword>
<dbReference type="GO" id="GO:0046872">
    <property type="term" value="F:metal ion binding"/>
    <property type="evidence" value="ECO:0007669"/>
    <property type="project" value="UniProtKB-KW"/>
</dbReference>
<dbReference type="InterPro" id="IPR036116">
    <property type="entry name" value="FN3_sf"/>
</dbReference>
<evidence type="ECO:0000256" key="4">
    <source>
        <dbReference type="ARBA" id="ARBA00022837"/>
    </source>
</evidence>
<name>A0A3B0V9E4_9ZZZZ</name>
<reference evidence="8" key="1">
    <citation type="submission" date="2018-06" db="EMBL/GenBank/DDBJ databases">
        <authorList>
            <person name="Zhirakovskaya E."/>
        </authorList>
    </citation>
    <scope>NUCLEOTIDE SEQUENCE</scope>
</reference>
<dbReference type="SUPFAM" id="SSF49265">
    <property type="entry name" value="Fibronectin type III"/>
    <property type="match status" value="1"/>
</dbReference>
<dbReference type="InterPro" id="IPR006558">
    <property type="entry name" value="LamG-like"/>
</dbReference>
<protein>
    <recommendedName>
        <fullName evidence="7">Pentraxin (PTX) domain-containing protein</fullName>
    </recommendedName>
</protein>
<accession>A0A3B0V9E4</accession>
<evidence type="ECO:0000313" key="8">
    <source>
        <dbReference type="EMBL" id="VAW33499.1"/>
    </source>
</evidence>
<feature type="non-terminal residue" evidence="8">
    <location>
        <position position="325"/>
    </location>
</feature>
<organism evidence="8">
    <name type="scientific">hydrothermal vent metagenome</name>
    <dbReference type="NCBI Taxonomy" id="652676"/>
    <lineage>
        <taxon>unclassified sequences</taxon>
        <taxon>metagenomes</taxon>
        <taxon>ecological metagenomes</taxon>
    </lineage>
</organism>
<keyword evidence="5" id="KW-1015">Disulfide bond</keyword>
<sequence>MYIKINKSFAILVVIAIVSSVLVAGANANSGKDNMMSTVKSQSNPLGLVLHWDFDAVTGNIISDISGHGNDGTSSAENPVLTPGVLGQAMTFDEDNDDRVRILMDDFPGEEFSFAVWVRSTDSSGGSTIVSYRNMDRTSSLFRLAGVNGLFVLINGQFVRPNFGTEANPEYIEVGDGQWHHLVINWTRINGELTIYKNGLEVFSATDVGRTKPISAIGEMNIGMDREVWTWSNAYAGDMDDVRLYSRTLSPDEISWLASATPLNDNQAPSAPANLQAVAVSQQKAYLSWDASVDNEFVAGYRVYRNNNLIGTTGESKFRDIGMSP</sequence>
<dbReference type="InterPro" id="IPR001759">
    <property type="entry name" value="PTX_dom"/>
</dbReference>
<dbReference type="Pfam" id="PF13385">
    <property type="entry name" value="Laminin_G_3"/>
    <property type="match status" value="1"/>
</dbReference>
<dbReference type="InterPro" id="IPR051360">
    <property type="entry name" value="Neuronal_Pentraxin_Related"/>
</dbReference>
<keyword evidence="6" id="KW-0325">Glycoprotein</keyword>
<evidence type="ECO:0000256" key="3">
    <source>
        <dbReference type="ARBA" id="ARBA00022729"/>
    </source>
</evidence>
<dbReference type="Gene3D" id="2.60.120.200">
    <property type="match status" value="1"/>
</dbReference>
<dbReference type="AlphaFoldDB" id="A0A3B0V9E4"/>
<dbReference type="PANTHER" id="PTHR19277:SF125">
    <property type="entry name" value="B6"/>
    <property type="match status" value="1"/>
</dbReference>
<dbReference type="SUPFAM" id="SSF49899">
    <property type="entry name" value="Concanavalin A-like lectins/glucanases"/>
    <property type="match status" value="1"/>
</dbReference>
<evidence type="ECO:0000256" key="6">
    <source>
        <dbReference type="ARBA" id="ARBA00023180"/>
    </source>
</evidence>
<dbReference type="InterPro" id="IPR013320">
    <property type="entry name" value="ConA-like_dom_sf"/>
</dbReference>
<gene>
    <name evidence="8" type="ORF">MNBD_GAMMA01-1208</name>
</gene>
<keyword evidence="2" id="KW-0479">Metal-binding</keyword>
<evidence type="ECO:0000259" key="7">
    <source>
        <dbReference type="PROSITE" id="PS51828"/>
    </source>
</evidence>
<feature type="domain" description="Pentraxin (PTX)" evidence="7">
    <location>
        <begin position="86"/>
        <end position="289"/>
    </location>
</feature>
<evidence type="ECO:0000256" key="5">
    <source>
        <dbReference type="ARBA" id="ARBA00023157"/>
    </source>
</evidence>
<evidence type="ECO:0000256" key="1">
    <source>
        <dbReference type="ARBA" id="ARBA00001913"/>
    </source>
</evidence>
<dbReference type="Gene3D" id="2.60.40.10">
    <property type="entry name" value="Immunoglobulins"/>
    <property type="match status" value="1"/>
</dbReference>
<proteinExistence type="predicted"/>
<evidence type="ECO:0000256" key="2">
    <source>
        <dbReference type="ARBA" id="ARBA00022723"/>
    </source>
</evidence>
<dbReference type="SMART" id="SM00560">
    <property type="entry name" value="LamGL"/>
    <property type="match status" value="1"/>
</dbReference>
<keyword evidence="3" id="KW-0732">Signal</keyword>
<dbReference type="InterPro" id="IPR013783">
    <property type="entry name" value="Ig-like_fold"/>
</dbReference>
<comment type="cofactor">
    <cofactor evidence="1">
        <name>Ca(2+)</name>
        <dbReference type="ChEBI" id="CHEBI:29108"/>
    </cofactor>
</comment>
<dbReference type="PROSITE" id="PS51828">
    <property type="entry name" value="PTX_2"/>
    <property type="match status" value="1"/>
</dbReference>
<dbReference type="EMBL" id="UOEW01000035">
    <property type="protein sequence ID" value="VAW33499.1"/>
    <property type="molecule type" value="Genomic_DNA"/>
</dbReference>